<feature type="region of interest" description="Disordered" evidence="1">
    <location>
        <begin position="25"/>
        <end position="61"/>
    </location>
</feature>
<proteinExistence type="predicted"/>
<dbReference type="AlphaFoldDB" id="A0A2T0WGC7"/>
<evidence type="ECO:0008006" key="4">
    <source>
        <dbReference type="Google" id="ProtNLM"/>
    </source>
</evidence>
<dbReference type="Proteomes" id="UP000238157">
    <property type="component" value="Unassembled WGS sequence"/>
</dbReference>
<organism evidence="2 3">
    <name type="scientific">Mongoliibacter ruber</name>
    <dbReference type="NCBI Taxonomy" id="1750599"/>
    <lineage>
        <taxon>Bacteria</taxon>
        <taxon>Pseudomonadati</taxon>
        <taxon>Bacteroidota</taxon>
        <taxon>Cytophagia</taxon>
        <taxon>Cytophagales</taxon>
        <taxon>Cyclobacteriaceae</taxon>
        <taxon>Mongoliibacter</taxon>
    </lineage>
</organism>
<dbReference type="EMBL" id="PVTR01000011">
    <property type="protein sequence ID" value="PRY85758.1"/>
    <property type="molecule type" value="Genomic_DNA"/>
</dbReference>
<evidence type="ECO:0000313" key="2">
    <source>
        <dbReference type="EMBL" id="PRY85758.1"/>
    </source>
</evidence>
<reference evidence="2 3" key="1">
    <citation type="submission" date="2018-03" db="EMBL/GenBank/DDBJ databases">
        <title>Genomic Encyclopedia of Archaeal and Bacterial Type Strains, Phase II (KMG-II): from individual species to whole genera.</title>
        <authorList>
            <person name="Goeker M."/>
        </authorList>
    </citation>
    <scope>NUCLEOTIDE SEQUENCE [LARGE SCALE GENOMIC DNA]</scope>
    <source>
        <strain evidence="2 3">DSM 27929</strain>
    </source>
</reference>
<keyword evidence="3" id="KW-1185">Reference proteome</keyword>
<protein>
    <recommendedName>
        <fullName evidence="4">Lipoprotein</fullName>
    </recommendedName>
</protein>
<sequence>MKSTALITMISLVGFLMFTSCGKQRHNTQQDTNDDYDDNRDTTSRDSRNGPSGELVPIEKDLNSDDFKSLEALNSSQFKEMLEK</sequence>
<evidence type="ECO:0000256" key="1">
    <source>
        <dbReference type="SAM" id="MobiDB-lite"/>
    </source>
</evidence>
<dbReference type="RefSeq" id="WP_106134926.1">
    <property type="nucleotide sequence ID" value="NZ_PVTR01000011.1"/>
</dbReference>
<accession>A0A2T0WGC7</accession>
<comment type="caution">
    <text evidence="2">The sequence shown here is derived from an EMBL/GenBank/DDBJ whole genome shotgun (WGS) entry which is preliminary data.</text>
</comment>
<gene>
    <name evidence="2" type="ORF">CLW00_111101</name>
</gene>
<dbReference type="PROSITE" id="PS51257">
    <property type="entry name" value="PROKAR_LIPOPROTEIN"/>
    <property type="match status" value="1"/>
</dbReference>
<feature type="compositionally biased region" description="Basic and acidic residues" evidence="1">
    <location>
        <begin position="39"/>
        <end position="48"/>
    </location>
</feature>
<evidence type="ECO:0000313" key="3">
    <source>
        <dbReference type="Proteomes" id="UP000238157"/>
    </source>
</evidence>
<name>A0A2T0WGC7_9BACT</name>